<evidence type="ECO:0000256" key="2">
    <source>
        <dbReference type="SAM" id="MobiDB-lite"/>
    </source>
</evidence>
<name>A0A8C4LS85_EQUAS</name>
<dbReference type="GO" id="GO:0005634">
    <property type="term" value="C:nucleus"/>
    <property type="evidence" value="ECO:0007669"/>
    <property type="project" value="TreeGrafter"/>
</dbReference>
<dbReference type="GO" id="GO:0004725">
    <property type="term" value="F:protein tyrosine phosphatase activity"/>
    <property type="evidence" value="ECO:0007669"/>
    <property type="project" value="UniProtKB-EC"/>
</dbReference>
<organism evidence="3">
    <name type="scientific">Equus asinus asinus</name>
    <dbReference type="NCBI Taxonomy" id="83772"/>
    <lineage>
        <taxon>Eukaryota</taxon>
        <taxon>Metazoa</taxon>
        <taxon>Chordata</taxon>
        <taxon>Craniata</taxon>
        <taxon>Vertebrata</taxon>
        <taxon>Euteleostomi</taxon>
        <taxon>Mammalia</taxon>
        <taxon>Eutheria</taxon>
        <taxon>Laurasiatheria</taxon>
        <taxon>Perissodactyla</taxon>
        <taxon>Equidae</taxon>
        <taxon>Equus</taxon>
    </lineage>
</organism>
<keyword evidence="1" id="KW-0479">Metal-binding</keyword>
<comment type="similarity">
    <text evidence="1">Belongs to the HAD-like hydrolase superfamily. EYA family.</text>
</comment>
<dbReference type="PANTHER" id="PTHR10190">
    <property type="entry name" value="EYES ABSENT"/>
    <property type="match status" value="1"/>
</dbReference>
<dbReference type="Ensembl" id="ENSEAST00005015655.1">
    <property type="protein sequence ID" value="ENSEASP00005014409.1"/>
    <property type="gene ID" value="ENSEASG00005009517.1"/>
</dbReference>
<protein>
    <recommendedName>
        <fullName evidence="1">Eyes absent homolog</fullName>
        <ecNumber evidence="1">3.1.3.48</ecNumber>
    </recommendedName>
</protein>
<gene>
    <name evidence="3" type="primary">EYA3</name>
</gene>
<feature type="compositionally biased region" description="Polar residues" evidence="2">
    <location>
        <begin position="207"/>
        <end position="224"/>
    </location>
</feature>
<keyword evidence="1" id="KW-0904">Protein phosphatase</keyword>
<keyword evidence="1" id="KW-0460">Magnesium</keyword>
<dbReference type="AlphaFoldDB" id="A0A8C4LS85"/>
<feature type="compositionally biased region" description="Polar residues" evidence="2">
    <location>
        <begin position="20"/>
        <end position="44"/>
    </location>
</feature>
<dbReference type="EC" id="3.1.3.48" evidence="1"/>
<feature type="region of interest" description="Disordered" evidence="2">
    <location>
        <begin position="204"/>
        <end position="254"/>
    </location>
</feature>
<evidence type="ECO:0000313" key="3">
    <source>
        <dbReference type="Ensembl" id="ENSEASP00005014409.1"/>
    </source>
</evidence>
<accession>A0A8C4LS85</accession>
<dbReference type="GO" id="GO:2001240">
    <property type="term" value="P:negative regulation of extrinsic apoptotic signaling pathway in absence of ligand"/>
    <property type="evidence" value="ECO:0007669"/>
    <property type="project" value="TreeGrafter"/>
</dbReference>
<dbReference type="GO" id="GO:0030154">
    <property type="term" value="P:cell differentiation"/>
    <property type="evidence" value="ECO:0007669"/>
    <property type="project" value="TreeGrafter"/>
</dbReference>
<feature type="region of interest" description="Disordered" evidence="2">
    <location>
        <begin position="19"/>
        <end position="44"/>
    </location>
</feature>
<comment type="cofactor">
    <cofactor evidence="1">
        <name>Mg(2+)</name>
        <dbReference type="ChEBI" id="CHEBI:18420"/>
    </cofactor>
    <text evidence="1">Binds 1 Mg(2+) ion per subunit.</text>
</comment>
<dbReference type="GO" id="GO:0046872">
    <property type="term" value="F:metal ion binding"/>
    <property type="evidence" value="ECO:0007669"/>
    <property type="project" value="UniProtKB-KW"/>
</dbReference>
<proteinExistence type="inferred from homology"/>
<dbReference type="GO" id="GO:0045739">
    <property type="term" value="P:positive regulation of DNA repair"/>
    <property type="evidence" value="ECO:0007669"/>
    <property type="project" value="TreeGrafter"/>
</dbReference>
<reference evidence="3" key="1">
    <citation type="submission" date="2023-03" db="UniProtKB">
        <authorList>
            <consortium name="Ensembl"/>
        </authorList>
    </citation>
    <scope>IDENTIFICATION</scope>
</reference>
<keyword evidence="1" id="KW-0804">Transcription</keyword>
<keyword evidence="1" id="KW-0805">Transcription regulation</keyword>
<sequence>DHYIVCLFTLQVKKAKMQESGEQTLSQVSNPEVSDQKPETSSLASNLTMSEEIMTCTDYIPRSSNDYTSQMYSAKPYAHILSVPVSETAYPGQTQYQTLQQSQPYAVYPQATQTYGLPPFASSTNAGLISTSSTVANIPTAAVSSISNQDYPTYTILGQSQYQACYPSSSFGVTGQTNSDAESTTLAAATYQTEKPSVMVPAPAAQRLSSDPSTGPSLSQTTPSKDADDQSRKNMTGKNRGKRKADASSSQDSELEVWEETHLTMLERVSKLHSFLWLNDISLYVYTTFCLSVHLLKKLGVFSPLSYCE</sequence>
<comment type="catalytic activity">
    <reaction evidence="1">
        <text>O-phospho-L-tyrosyl-[protein] + H2O = L-tyrosyl-[protein] + phosphate</text>
        <dbReference type="Rhea" id="RHEA:10684"/>
        <dbReference type="Rhea" id="RHEA-COMP:10136"/>
        <dbReference type="Rhea" id="RHEA-COMP:20101"/>
        <dbReference type="ChEBI" id="CHEBI:15377"/>
        <dbReference type="ChEBI" id="CHEBI:43474"/>
        <dbReference type="ChEBI" id="CHEBI:46858"/>
        <dbReference type="ChEBI" id="CHEBI:61978"/>
        <dbReference type="EC" id="3.1.3.48"/>
    </reaction>
</comment>
<dbReference type="InterPro" id="IPR028472">
    <property type="entry name" value="EYA"/>
</dbReference>
<keyword evidence="1" id="KW-0378">Hydrolase</keyword>
<dbReference type="PANTHER" id="PTHR10190:SF5">
    <property type="entry name" value="EYES ABSENT HOMOLOG 3"/>
    <property type="match status" value="1"/>
</dbReference>
<evidence type="ECO:0000256" key="1">
    <source>
        <dbReference type="RuleBase" id="RU362036"/>
    </source>
</evidence>